<evidence type="ECO:0000256" key="1">
    <source>
        <dbReference type="SAM" id="SignalP"/>
    </source>
</evidence>
<protein>
    <submittedName>
        <fullName evidence="2">Putative da-p36 protein</fullName>
    </submittedName>
</protein>
<evidence type="ECO:0000313" key="2">
    <source>
        <dbReference type="EMBL" id="JAA54129.1"/>
    </source>
</evidence>
<reference evidence="2" key="1">
    <citation type="submission" date="2012-11" db="EMBL/GenBank/DDBJ databases">
        <authorList>
            <person name="Lucero-Rivera Y.E."/>
            <person name="Tovar-Ramirez D."/>
        </authorList>
    </citation>
    <scope>NUCLEOTIDE SEQUENCE</scope>
    <source>
        <tissue evidence="2">Salivary gland</tissue>
    </source>
</reference>
<proteinExistence type="evidence at transcript level"/>
<keyword evidence="1" id="KW-0732">Signal</keyword>
<accession>L7LTH8</accession>
<feature type="chain" id="PRO_5003980526" evidence="1">
    <location>
        <begin position="26"/>
        <end position="243"/>
    </location>
</feature>
<name>L7LTH8_RHIPC</name>
<organism evidence="2">
    <name type="scientific">Rhipicephalus pulchellus</name>
    <name type="common">Yellow backed tick</name>
    <name type="synonym">Dermacentor pulchellus</name>
    <dbReference type="NCBI Taxonomy" id="72859"/>
    <lineage>
        <taxon>Eukaryota</taxon>
        <taxon>Metazoa</taxon>
        <taxon>Ecdysozoa</taxon>
        <taxon>Arthropoda</taxon>
        <taxon>Chelicerata</taxon>
        <taxon>Arachnida</taxon>
        <taxon>Acari</taxon>
        <taxon>Parasitiformes</taxon>
        <taxon>Ixodida</taxon>
        <taxon>Ixodoidea</taxon>
        <taxon>Ixodidae</taxon>
        <taxon>Rhipicephalinae</taxon>
        <taxon>Rhipicephalus</taxon>
        <taxon>Rhipicephalus</taxon>
    </lineage>
</organism>
<sequence>MKPTFSVGLMLFAVVLNEALTRASSLVKRRSPPGTSKGRQFAKQLIKDDTYIMLNLTTEVERYIKNYIGYKLVDYSLTDRNVDRYMPTVTASAGNPTYGDGCKKILYTVGCRDIYVYYIYHGISTPFNISTNLTLPFTCLKNDTLPADINNAGCIYWDPENLTLPLRCARNYSEEKCNFSVEVKFTGSFAYQVESSKGDKPQKGLWGIGNVADINRTLVKYANDVLAYNVTGVLAHRRTCNNK</sequence>
<dbReference type="AlphaFoldDB" id="L7LTH8"/>
<reference evidence="2" key="2">
    <citation type="journal article" date="2015" name="J. Proteomics">
        <title>Sexual differences in the sialomes of the zebra tick, Rhipicephalus pulchellus.</title>
        <authorList>
            <person name="Tan A.W."/>
            <person name="Francischetti I.M."/>
            <person name="Slovak M."/>
            <person name="Kini R.M."/>
            <person name="Ribeiro J.M."/>
        </authorList>
    </citation>
    <scope>NUCLEOTIDE SEQUENCE</scope>
    <source>
        <tissue evidence="2">Salivary gland</tissue>
    </source>
</reference>
<dbReference type="EMBL" id="GACK01010905">
    <property type="protein sequence ID" value="JAA54129.1"/>
    <property type="molecule type" value="mRNA"/>
</dbReference>
<feature type="signal peptide" evidence="1">
    <location>
        <begin position="1"/>
        <end position="25"/>
    </location>
</feature>